<organism evidence="4 5">
    <name type="scientific">Raineyella antarctica</name>
    <dbReference type="NCBI Taxonomy" id="1577474"/>
    <lineage>
        <taxon>Bacteria</taxon>
        <taxon>Bacillati</taxon>
        <taxon>Actinomycetota</taxon>
        <taxon>Actinomycetes</taxon>
        <taxon>Propionibacteriales</taxon>
        <taxon>Propionibacteriaceae</taxon>
        <taxon>Raineyella</taxon>
    </lineage>
</organism>
<dbReference type="GO" id="GO:0010181">
    <property type="term" value="F:FMN binding"/>
    <property type="evidence" value="ECO:0007669"/>
    <property type="project" value="InterPro"/>
</dbReference>
<dbReference type="InterPro" id="IPR001155">
    <property type="entry name" value="OxRdtase_FMN_N"/>
</dbReference>
<dbReference type="SUPFAM" id="SSF51395">
    <property type="entry name" value="FMN-linked oxidoreductases"/>
    <property type="match status" value="1"/>
</dbReference>
<keyword evidence="1" id="KW-0285">Flavoprotein</keyword>
<accession>A0A1G6IC55</accession>
<dbReference type="InterPro" id="IPR051799">
    <property type="entry name" value="NADH_flavin_oxidoreductase"/>
</dbReference>
<dbReference type="RefSeq" id="WP_092613675.1">
    <property type="nucleotide sequence ID" value="NZ_FMYF01000015.1"/>
</dbReference>
<name>A0A1G6IC55_9ACTN</name>
<dbReference type="AlphaFoldDB" id="A0A1G6IC55"/>
<dbReference type="CDD" id="cd02803">
    <property type="entry name" value="OYE_like_FMN_family"/>
    <property type="match status" value="1"/>
</dbReference>
<feature type="domain" description="NADH:flavin oxidoreductase/NADH oxidase N-terminal" evidence="3">
    <location>
        <begin position="5"/>
        <end position="318"/>
    </location>
</feature>
<dbReference type="PANTHER" id="PTHR43656:SF2">
    <property type="entry name" value="BINDING OXIDOREDUCTASE, PUTATIVE (AFU_ORTHOLOGUE AFUA_2G08260)-RELATED"/>
    <property type="match status" value="1"/>
</dbReference>
<keyword evidence="2" id="KW-0560">Oxidoreductase</keyword>
<evidence type="ECO:0000313" key="5">
    <source>
        <dbReference type="Proteomes" id="UP000199086"/>
    </source>
</evidence>
<keyword evidence="5" id="KW-1185">Reference proteome</keyword>
<dbReference type="EMBL" id="FMYF01000015">
    <property type="protein sequence ID" value="SDC03953.1"/>
    <property type="molecule type" value="Genomic_DNA"/>
</dbReference>
<dbReference type="InterPro" id="IPR013785">
    <property type="entry name" value="Aldolase_TIM"/>
</dbReference>
<dbReference type="Gene3D" id="3.20.20.70">
    <property type="entry name" value="Aldolase class I"/>
    <property type="match status" value="1"/>
</dbReference>
<dbReference type="Proteomes" id="UP000199086">
    <property type="component" value="Unassembled WGS sequence"/>
</dbReference>
<evidence type="ECO:0000256" key="2">
    <source>
        <dbReference type="ARBA" id="ARBA00023002"/>
    </source>
</evidence>
<gene>
    <name evidence="4" type="ORF">GA0111570_11541</name>
</gene>
<protein>
    <submittedName>
        <fullName evidence="4">2,4-dienoyl-CoA reductase</fullName>
    </submittedName>
</protein>
<dbReference type="OrthoDB" id="3169239at2"/>
<proteinExistence type="predicted"/>
<dbReference type="GO" id="GO:0016491">
    <property type="term" value="F:oxidoreductase activity"/>
    <property type="evidence" value="ECO:0007669"/>
    <property type="project" value="UniProtKB-KW"/>
</dbReference>
<dbReference type="PANTHER" id="PTHR43656">
    <property type="entry name" value="BINDING OXIDOREDUCTASE, PUTATIVE (AFU_ORTHOLOGUE AFUA_2G08260)-RELATED"/>
    <property type="match status" value="1"/>
</dbReference>
<reference evidence="4 5" key="1">
    <citation type="submission" date="2016-06" db="EMBL/GenBank/DDBJ databases">
        <authorList>
            <person name="Olsen C.W."/>
            <person name="Carey S."/>
            <person name="Hinshaw L."/>
            <person name="Karasin A.I."/>
        </authorList>
    </citation>
    <scope>NUCLEOTIDE SEQUENCE [LARGE SCALE GENOMIC DNA]</scope>
    <source>
        <strain evidence="4 5">LZ-22</strain>
    </source>
</reference>
<evidence type="ECO:0000259" key="3">
    <source>
        <dbReference type="Pfam" id="PF00724"/>
    </source>
</evidence>
<evidence type="ECO:0000256" key="1">
    <source>
        <dbReference type="ARBA" id="ARBA00022630"/>
    </source>
</evidence>
<evidence type="ECO:0000313" key="4">
    <source>
        <dbReference type="EMBL" id="SDC03953.1"/>
    </source>
</evidence>
<dbReference type="Pfam" id="PF00724">
    <property type="entry name" value="Oxidored_FMN"/>
    <property type="match status" value="1"/>
</dbReference>
<sequence length="359" mass="38201">MASLNDPLELRHGRTLPNHLVLAPMTNLQSHPDGTISDIEIDWLLARARGGFGITMTAAAYVNPAGQVWPGQLGISSDAHIAGLERLAREVAAAGSVSSVQLHHGGVKAIAAVSGHDVVGPWADAQTGVRELSTGEVQQVVDDFAAAALRAEKAGIDGVEVHGGHGYLVGQFLDESNNTREDGYGGDSGGRARFVHEVMRAIRGRTGPDFQVGLRLSVERYGLVPDEMVDLVADLLAGGDLDYIDLSLWDVRKLPVHAPEGSRMLIEDFLELPRHGTALGVAGHIASAADAQWVLDQGADLGFVGKAAIADHAFAQRAMADAGYRAPNFPVTKDHLRAEMLGEPFVEYFATNWPHLVTA</sequence>
<dbReference type="STRING" id="1577474.GA0111570_11541"/>